<name>A0A0W1KJL3_9ACTO</name>
<evidence type="ECO:0000313" key="2">
    <source>
        <dbReference type="EMBL" id="MDK8602574.1"/>
    </source>
</evidence>
<protein>
    <submittedName>
        <fullName evidence="1">Uncharacterized protein</fullName>
    </submittedName>
</protein>
<keyword evidence="3" id="KW-1185">Reference proteome</keyword>
<dbReference type="PATRIC" id="fig|59561.3.peg.1128"/>
<dbReference type="EMBL" id="LNIZ01000004">
    <property type="protein sequence ID" value="KTF04162.1"/>
    <property type="molecule type" value="Genomic_DNA"/>
</dbReference>
<dbReference type="SUPFAM" id="SSF159888">
    <property type="entry name" value="YdhG-like"/>
    <property type="match status" value="1"/>
</dbReference>
<dbReference type="STRING" id="59561.AQZ59_01138"/>
<dbReference type="RefSeq" id="WP_179853707.1">
    <property type="nucleotide sequence ID" value="NZ_CAUPHE010000054.1"/>
</dbReference>
<dbReference type="EMBL" id="JASPDQ010000025">
    <property type="protein sequence ID" value="MDK8602574.1"/>
    <property type="molecule type" value="Genomic_DNA"/>
</dbReference>
<sequence length="65" mass="7905">MAMAPERHTMIHFEDEVKARAMDFGKMFARQPWAEPFDYELRGMFIEYQLETKKNVTSFWMPKEQ</sequence>
<gene>
    <name evidence="1" type="ORF">AQZ59_01138</name>
    <name evidence="2" type="ORF">QP858_08900</name>
</gene>
<dbReference type="Proteomes" id="UP000054404">
    <property type="component" value="Unassembled WGS sequence"/>
</dbReference>
<organism evidence="1 3">
    <name type="scientific">Trueperella bernardiae</name>
    <dbReference type="NCBI Taxonomy" id="59561"/>
    <lineage>
        <taxon>Bacteria</taxon>
        <taxon>Bacillati</taxon>
        <taxon>Actinomycetota</taxon>
        <taxon>Actinomycetes</taxon>
        <taxon>Actinomycetales</taxon>
        <taxon>Actinomycetaceae</taxon>
        <taxon>Trueperella</taxon>
    </lineage>
</organism>
<evidence type="ECO:0000313" key="1">
    <source>
        <dbReference type="EMBL" id="KTF04162.1"/>
    </source>
</evidence>
<dbReference type="AlphaFoldDB" id="A0A0W1KJL3"/>
<reference evidence="1 3" key="1">
    <citation type="submission" date="2015-11" db="EMBL/GenBank/DDBJ databases">
        <title>Draft Genome Sequence of the Type Strain Trueperella bernardiae LCDC 89-0504T, Isolated from Blood Culture.</title>
        <authorList>
            <person name="Bernier A.-M."/>
            <person name="Bernard K."/>
        </authorList>
    </citation>
    <scope>NUCLEOTIDE SEQUENCE [LARGE SCALE GENOMIC DNA]</scope>
    <source>
        <strain evidence="1 3">LCDC 89-0504</strain>
    </source>
</reference>
<comment type="caution">
    <text evidence="1">The sequence shown here is derived from an EMBL/GenBank/DDBJ whole genome shotgun (WGS) entry which is preliminary data.</text>
</comment>
<dbReference type="Gene3D" id="3.90.1150.200">
    <property type="match status" value="1"/>
</dbReference>
<accession>A0A0W1KJL3</accession>
<reference evidence="2" key="2">
    <citation type="submission" date="2023-05" db="EMBL/GenBank/DDBJ databases">
        <title>Genomic Catalog of Human Bladder Bacteria.</title>
        <authorList>
            <person name="Du J."/>
        </authorList>
    </citation>
    <scope>NUCLEOTIDE SEQUENCE</scope>
    <source>
        <strain evidence="2">UMB1304A</strain>
    </source>
</reference>
<proteinExistence type="predicted"/>
<dbReference type="Proteomes" id="UP001225576">
    <property type="component" value="Unassembled WGS sequence"/>
</dbReference>
<evidence type="ECO:0000313" key="3">
    <source>
        <dbReference type="Proteomes" id="UP000054404"/>
    </source>
</evidence>